<feature type="compositionally biased region" description="Basic and acidic residues" evidence="1">
    <location>
        <begin position="80"/>
        <end position="91"/>
    </location>
</feature>
<keyword evidence="3" id="KW-1185">Reference proteome</keyword>
<evidence type="ECO:0008006" key="4">
    <source>
        <dbReference type="Google" id="ProtNLM"/>
    </source>
</evidence>
<feature type="compositionally biased region" description="Polar residues" evidence="1">
    <location>
        <begin position="92"/>
        <end position="115"/>
    </location>
</feature>
<sequence>MACTYGESWALFHSDTIAPALGHQSFPSTSSASSVEQLAAYFDPGLTSSSALSNSTRPSPPSRSSDSPALPDHTILAEIQRLRQELSEMKRSQSSNPAQEQLESVQNTQQLPTSFNPTGIPPSNAPPPGPRRNTSSNNTNANNLPRCWDPCCNGRTFSNPSNLARHQREKRGEAAKLRCSFCDAVFSRSAARNAHEAEKRCRNNNSNSNNNNEPNSDDSK</sequence>
<feature type="region of interest" description="Disordered" evidence="1">
    <location>
        <begin position="192"/>
        <end position="220"/>
    </location>
</feature>
<evidence type="ECO:0000313" key="2">
    <source>
        <dbReference type="EMBL" id="WPH04791.1"/>
    </source>
</evidence>
<feature type="compositionally biased region" description="Low complexity" evidence="1">
    <location>
        <begin position="53"/>
        <end position="68"/>
    </location>
</feature>
<dbReference type="EMBL" id="CP138593">
    <property type="protein sequence ID" value="WPH04791.1"/>
    <property type="molecule type" value="Genomic_DNA"/>
</dbReference>
<evidence type="ECO:0000313" key="3">
    <source>
        <dbReference type="Proteomes" id="UP001303373"/>
    </source>
</evidence>
<proteinExistence type="predicted"/>
<reference evidence="2 3" key="1">
    <citation type="submission" date="2023-11" db="EMBL/GenBank/DDBJ databases">
        <title>An acidophilic fungus is an integral part of prey digestion in a carnivorous sundew plant.</title>
        <authorList>
            <person name="Tsai I.J."/>
        </authorList>
    </citation>
    <scope>NUCLEOTIDE SEQUENCE [LARGE SCALE GENOMIC DNA]</scope>
    <source>
        <strain evidence="2">169a</strain>
    </source>
</reference>
<protein>
    <recommendedName>
        <fullName evidence="4">C2H2-type domain-containing protein</fullName>
    </recommendedName>
</protein>
<dbReference type="Gene3D" id="3.30.160.60">
    <property type="entry name" value="Classic Zinc Finger"/>
    <property type="match status" value="1"/>
</dbReference>
<feature type="region of interest" description="Disordered" evidence="1">
    <location>
        <begin position="45"/>
        <end position="143"/>
    </location>
</feature>
<evidence type="ECO:0000256" key="1">
    <source>
        <dbReference type="SAM" id="MobiDB-lite"/>
    </source>
</evidence>
<dbReference type="Proteomes" id="UP001303373">
    <property type="component" value="Chromosome 14"/>
</dbReference>
<accession>A0AAQ3R7Y3</accession>
<name>A0AAQ3R7Y3_9PEZI</name>
<gene>
    <name evidence="2" type="ORF">R9X50_00768700</name>
</gene>
<feature type="compositionally biased region" description="Low complexity" evidence="1">
    <location>
        <begin position="133"/>
        <end position="143"/>
    </location>
</feature>
<feature type="compositionally biased region" description="Low complexity" evidence="1">
    <location>
        <begin position="203"/>
        <end position="214"/>
    </location>
</feature>
<feature type="compositionally biased region" description="Pro residues" evidence="1">
    <location>
        <begin position="119"/>
        <end position="130"/>
    </location>
</feature>
<dbReference type="AlphaFoldDB" id="A0AAQ3R7Y3"/>
<organism evidence="2 3">
    <name type="scientific">Acrodontium crateriforme</name>
    <dbReference type="NCBI Taxonomy" id="150365"/>
    <lineage>
        <taxon>Eukaryota</taxon>
        <taxon>Fungi</taxon>
        <taxon>Dikarya</taxon>
        <taxon>Ascomycota</taxon>
        <taxon>Pezizomycotina</taxon>
        <taxon>Dothideomycetes</taxon>
        <taxon>Dothideomycetidae</taxon>
        <taxon>Mycosphaerellales</taxon>
        <taxon>Teratosphaeriaceae</taxon>
        <taxon>Acrodontium</taxon>
    </lineage>
</organism>